<gene>
    <name evidence="1" type="ORF">LTR62_006173</name>
</gene>
<organism evidence="1 2">
    <name type="scientific">Meristemomyces frigidus</name>
    <dbReference type="NCBI Taxonomy" id="1508187"/>
    <lineage>
        <taxon>Eukaryota</taxon>
        <taxon>Fungi</taxon>
        <taxon>Dikarya</taxon>
        <taxon>Ascomycota</taxon>
        <taxon>Pezizomycotina</taxon>
        <taxon>Dothideomycetes</taxon>
        <taxon>Dothideomycetidae</taxon>
        <taxon>Mycosphaerellales</taxon>
        <taxon>Teratosphaeriaceae</taxon>
        <taxon>Meristemomyces</taxon>
    </lineage>
</organism>
<dbReference type="Proteomes" id="UP001310890">
    <property type="component" value="Unassembled WGS sequence"/>
</dbReference>
<comment type="caution">
    <text evidence="1">The sequence shown here is derived from an EMBL/GenBank/DDBJ whole genome shotgun (WGS) entry which is preliminary data.</text>
</comment>
<protein>
    <submittedName>
        <fullName evidence="1">Uncharacterized protein</fullName>
    </submittedName>
</protein>
<accession>A0AAN7TNN5</accession>
<dbReference type="AlphaFoldDB" id="A0AAN7TNN5"/>
<sequence>MSGKHLQSPPAGNETQDLSIEESPAVFIIITASPLWCAYKTGRIDDFFVGKGHVILSLAPPRTLWYPYAETKFSELVSINDNHCLSFGGHEAEQERSSGLEIGLDAGTATLRYAPASSQEDMYVEVGMGPSSKGPLRELGDPRSWETSIQVQKIEVYSLPDGVEVGLSSARGTMTTLKTVSPGME</sequence>
<reference evidence="1" key="1">
    <citation type="submission" date="2023-08" db="EMBL/GenBank/DDBJ databases">
        <title>Black Yeasts Isolated from many extreme environments.</title>
        <authorList>
            <person name="Coleine C."/>
            <person name="Stajich J.E."/>
            <person name="Selbmann L."/>
        </authorList>
    </citation>
    <scope>NUCLEOTIDE SEQUENCE</scope>
    <source>
        <strain evidence="1">CCFEE 5401</strain>
    </source>
</reference>
<dbReference type="EMBL" id="JAVRRL010000052">
    <property type="protein sequence ID" value="KAK5110177.1"/>
    <property type="molecule type" value="Genomic_DNA"/>
</dbReference>
<evidence type="ECO:0000313" key="2">
    <source>
        <dbReference type="Proteomes" id="UP001310890"/>
    </source>
</evidence>
<evidence type="ECO:0000313" key="1">
    <source>
        <dbReference type="EMBL" id="KAK5110177.1"/>
    </source>
</evidence>
<proteinExistence type="predicted"/>
<name>A0AAN7TNN5_9PEZI</name>